<evidence type="ECO:0000313" key="2">
    <source>
        <dbReference type="Proteomes" id="UP000824596"/>
    </source>
</evidence>
<dbReference type="SUPFAM" id="SSF48239">
    <property type="entry name" value="Terpenoid cyclases/Protein prenyltransferases"/>
    <property type="match status" value="1"/>
</dbReference>
<comment type="caution">
    <text evidence="1">The sequence shown here is derived from an EMBL/GenBank/DDBJ whole genome shotgun (WGS) entry which is preliminary data.</text>
</comment>
<keyword evidence="2" id="KW-1185">Reference proteome</keyword>
<reference evidence="1" key="1">
    <citation type="submission" date="2021-09" db="EMBL/GenBank/DDBJ databases">
        <title>A high-quality genome of the endoparasitic fungus Hirsutella rhossiliensis with a comparison of Hirsutella genomes reveals transposable elements contributing to genome size variation.</title>
        <authorList>
            <person name="Lin R."/>
            <person name="Jiao Y."/>
            <person name="Sun X."/>
            <person name="Ling J."/>
            <person name="Xie B."/>
            <person name="Cheng X."/>
        </authorList>
    </citation>
    <scope>NUCLEOTIDE SEQUENCE</scope>
    <source>
        <strain evidence="1">HR02</strain>
    </source>
</reference>
<dbReference type="OrthoDB" id="2012566at2759"/>
<accession>A0A9P8N4W7</accession>
<name>A0A9P8N4W7_9HYPO</name>
<protein>
    <submittedName>
        <fullName evidence="1">HAD-like protein</fullName>
    </submittedName>
</protein>
<dbReference type="EMBL" id="JAIZPD010000003">
    <property type="protein sequence ID" value="KAH0965996.1"/>
    <property type="molecule type" value="Genomic_DNA"/>
</dbReference>
<dbReference type="GeneID" id="68353141"/>
<dbReference type="AlphaFoldDB" id="A0A9P8N4W7"/>
<gene>
    <name evidence="1" type="ORF">HRG_04012</name>
</gene>
<dbReference type="RefSeq" id="XP_044723509.1">
    <property type="nucleotide sequence ID" value="XM_044862483.1"/>
</dbReference>
<dbReference type="Proteomes" id="UP000824596">
    <property type="component" value="Unassembled WGS sequence"/>
</dbReference>
<sequence length="306" mass="34657">MTAQSLGFHGIHFDNTDDVVVKLRNLLADPVARGMDFLRQRSQQLFCETDQGVIIRDNFSQLLILEFTGERNLVFLENGGNTWQYFIGERAFTDSNFPQDVDTTSLALVTLSIPSEQKEQAMQKILGNLSADGLPLAYFDSLRPRFCPYVAANVLRLFYLNGQGRKLQATLQYLCRILCTQAYEVGSRYYRHPDWIIYYLADLCCKCTDPDLEELREVVTKQLKRRMGTDKEVLAAALRLLAAQSLDLDSPEDLQTLLTTQQLDGGWELGWMLTYGNVAVKIGNRGVTTSMAVKAIRVAYERPCIT</sequence>
<organism evidence="1 2">
    <name type="scientific">Hirsutella rhossiliensis</name>
    <dbReference type="NCBI Taxonomy" id="111463"/>
    <lineage>
        <taxon>Eukaryota</taxon>
        <taxon>Fungi</taxon>
        <taxon>Dikarya</taxon>
        <taxon>Ascomycota</taxon>
        <taxon>Pezizomycotina</taxon>
        <taxon>Sordariomycetes</taxon>
        <taxon>Hypocreomycetidae</taxon>
        <taxon>Hypocreales</taxon>
        <taxon>Ophiocordycipitaceae</taxon>
        <taxon>Hirsutella</taxon>
    </lineage>
</organism>
<proteinExistence type="predicted"/>
<dbReference type="InterPro" id="IPR008930">
    <property type="entry name" value="Terpenoid_cyclase/PrenylTrfase"/>
</dbReference>
<evidence type="ECO:0000313" key="1">
    <source>
        <dbReference type="EMBL" id="KAH0965996.1"/>
    </source>
</evidence>